<dbReference type="OrthoDB" id="9784461at2"/>
<dbReference type="PANTHER" id="PTHR30448">
    <property type="entry name" value="RNASE ADAPTER PROTEIN RAPZ"/>
    <property type="match status" value="1"/>
</dbReference>
<organism evidence="7 8">
    <name type="scientific">Pradoshia eiseniae</name>
    <dbReference type="NCBI Taxonomy" id="2064768"/>
    <lineage>
        <taxon>Bacteria</taxon>
        <taxon>Bacillati</taxon>
        <taxon>Bacillota</taxon>
        <taxon>Bacilli</taxon>
        <taxon>Bacillales</taxon>
        <taxon>Bacillaceae</taxon>
        <taxon>Pradoshia</taxon>
    </lineage>
</organism>
<dbReference type="PIRSF" id="PIRSF005052">
    <property type="entry name" value="P-loopkin"/>
    <property type="match status" value="1"/>
</dbReference>
<feature type="binding site" evidence="4">
    <location>
        <begin position="20"/>
        <end position="27"/>
    </location>
    <ligand>
        <name>ATP</name>
        <dbReference type="ChEBI" id="CHEBI:30616"/>
    </ligand>
</feature>
<dbReference type="InterPro" id="IPR027417">
    <property type="entry name" value="P-loop_NTPase"/>
</dbReference>
<gene>
    <name evidence="7" type="ORF">CYL18_11090</name>
</gene>
<feature type="domain" description="RapZ C-terminal" evidence="6">
    <location>
        <begin position="176"/>
        <end position="293"/>
    </location>
</feature>
<dbReference type="InterPro" id="IPR053930">
    <property type="entry name" value="RapZ-like_N"/>
</dbReference>
<evidence type="ECO:0000259" key="6">
    <source>
        <dbReference type="Pfam" id="PF22740"/>
    </source>
</evidence>
<dbReference type="Gene3D" id="3.40.50.300">
    <property type="entry name" value="P-loop containing nucleotide triphosphate hydrolases"/>
    <property type="match status" value="1"/>
</dbReference>
<reference evidence="7 8" key="1">
    <citation type="submission" date="2017-12" db="EMBL/GenBank/DDBJ databases">
        <title>Taxonomic description and draft genome of Pradoshia cofamensis Gen. nov., sp. nov., a thermotolerant bacillale isolated from anterior gut of earthworm Eisenia fetida.</title>
        <authorList>
            <person name="Saha T."/>
            <person name="Chakraborty R."/>
        </authorList>
    </citation>
    <scope>NUCLEOTIDE SEQUENCE [LARGE SCALE GENOMIC DNA]</scope>
    <source>
        <strain evidence="7 8">EAG3</strain>
    </source>
</reference>
<dbReference type="HAMAP" id="MF_00636">
    <property type="entry name" value="RapZ_like"/>
    <property type="match status" value="1"/>
</dbReference>
<keyword evidence="8" id="KW-1185">Reference proteome</keyword>
<feature type="domain" description="RapZ-like N-terminal" evidence="5">
    <location>
        <begin position="15"/>
        <end position="170"/>
    </location>
</feature>
<dbReference type="EMBL" id="PKOZ01000005">
    <property type="protein sequence ID" value="PQD95310.1"/>
    <property type="molecule type" value="Genomic_DNA"/>
</dbReference>
<dbReference type="GO" id="GO:0005525">
    <property type="term" value="F:GTP binding"/>
    <property type="evidence" value="ECO:0007669"/>
    <property type="project" value="UniProtKB-UniRule"/>
</dbReference>
<evidence type="ECO:0000256" key="4">
    <source>
        <dbReference type="HAMAP-Rule" id="MF_00636"/>
    </source>
</evidence>
<proteinExistence type="inferred from homology"/>
<dbReference type="RefSeq" id="WP_104849569.1">
    <property type="nucleotide sequence ID" value="NZ_PKOZ01000005.1"/>
</dbReference>
<keyword evidence="3 4" id="KW-0342">GTP-binding</keyword>
<keyword evidence="1 4" id="KW-0547">Nucleotide-binding</keyword>
<protein>
    <submittedName>
        <fullName evidence="7">RNase adapter RapZ</fullName>
    </submittedName>
</protein>
<dbReference type="SUPFAM" id="SSF52540">
    <property type="entry name" value="P-loop containing nucleoside triphosphate hydrolases"/>
    <property type="match status" value="1"/>
</dbReference>
<keyword evidence="2 4" id="KW-0067">ATP-binding</keyword>
<evidence type="ECO:0000256" key="1">
    <source>
        <dbReference type="ARBA" id="ARBA00022741"/>
    </source>
</evidence>
<evidence type="ECO:0000313" key="7">
    <source>
        <dbReference type="EMBL" id="PQD95310.1"/>
    </source>
</evidence>
<dbReference type="AlphaFoldDB" id="A0A2S7MZY2"/>
<dbReference type="InterPro" id="IPR005337">
    <property type="entry name" value="RapZ-like"/>
</dbReference>
<evidence type="ECO:0000256" key="3">
    <source>
        <dbReference type="ARBA" id="ARBA00023134"/>
    </source>
</evidence>
<evidence type="ECO:0000256" key="2">
    <source>
        <dbReference type="ARBA" id="ARBA00022840"/>
    </source>
</evidence>
<feature type="binding site" evidence="4">
    <location>
        <begin position="71"/>
        <end position="74"/>
    </location>
    <ligand>
        <name>GTP</name>
        <dbReference type="ChEBI" id="CHEBI:37565"/>
    </ligand>
</feature>
<evidence type="ECO:0000259" key="5">
    <source>
        <dbReference type="Pfam" id="PF03668"/>
    </source>
</evidence>
<dbReference type="Pfam" id="PF22740">
    <property type="entry name" value="PapZ_C"/>
    <property type="match status" value="1"/>
</dbReference>
<dbReference type="PANTHER" id="PTHR30448:SF0">
    <property type="entry name" value="RNASE ADAPTER PROTEIN RAPZ"/>
    <property type="match status" value="1"/>
</dbReference>
<sequence length="308" mass="35636">MEDKKVEKETVDHRLVIITGMSGAGKTVAVQSFEDLGFFCVDNLPPTLLPKFLELMEDSGKKMNKVAVVMDLRGRDFFDHLFKALDDLNDSKTFVPEILFLDSDDDVLVRRYKETRRTHPLAPSGLPLEGIRLERDLLEELKGRSQTIYNTSALKPRELREKIAKEFAVNKQVSFTVNVMSFGFKHGLPIDADLVFDVRFLPNPFYIEHMRPMTGLDQEVSSYVMKWNETQKFIKKWVDLLDFMIPQYRREGKAQLVIAVGCTGGQHRSVTLAEFLEDRYKDEYDTRVTHRDINKRKVHTDDVQVKTT</sequence>
<dbReference type="Pfam" id="PF03668">
    <property type="entry name" value="RapZ-like_N"/>
    <property type="match status" value="1"/>
</dbReference>
<dbReference type="InterPro" id="IPR053931">
    <property type="entry name" value="RapZ_C"/>
</dbReference>
<evidence type="ECO:0000313" key="8">
    <source>
        <dbReference type="Proteomes" id="UP000239663"/>
    </source>
</evidence>
<dbReference type="NCBIfam" id="NF003828">
    <property type="entry name" value="PRK05416.1"/>
    <property type="match status" value="1"/>
</dbReference>
<comment type="caution">
    <text evidence="7">The sequence shown here is derived from an EMBL/GenBank/DDBJ whole genome shotgun (WGS) entry which is preliminary data.</text>
</comment>
<name>A0A2S7MZY2_9BACI</name>
<accession>A0A2S7MZY2</accession>
<dbReference type="GO" id="GO:0005524">
    <property type="term" value="F:ATP binding"/>
    <property type="evidence" value="ECO:0007669"/>
    <property type="project" value="UniProtKB-UniRule"/>
</dbReference>
<dbReference type="Proteomes" id="UP000239663">
    <property type="component" value="Unassembled WGS sequence"/>
</dbReference>